<dbReference type="EMBL" id="GBEZ01027361">
    <property type="protein sequence ID" value="JAC59942.1"/>
    <property type="molecule type" value="Transcribed_RNA"/>
</dbReference>
<protein>
    <submittedName>
        <fullName evidence="1">Uncharacterized protein</fullName>
    </submittedName>
</protein>
<accession>A0A061QHJ2</accession>
<name>A0A061QHJ2_9CHLO</name>
<feature type="non-terminal residue" evidence="1">
    <location>
        <position position="1"/>
    </location>
</feature>
<gene>
    <name evidence="1" type="ORF">TSPGSL018_30232</name>
</gene>
<proteinExistence type="predicted"/>
<organism evidence="1">
    <name type="scientific">Tetraselmis sp. GSL018</name>
    <dbReference type="NCBI Taxonomy" id="582737"/>
    <lineage>
        <taxon>Eukaryota</taxon>
        <taxon>Viridiplantae</taxon>
        <taxon>Chlorophyta</taxon>
        <taxon>core chlorophytes</taxon>
        <taxon>Chlorodendrophyceae</taxon>
        <taxon>Chlorodendrales</taxon>
        <taxon>Chlorodendraceae</taxon>
        <taxon>Tetraselmis</taxon>
    </lineage>
</organism>
<dbReference type="AlphaFoldDB" id="A0A061QHJ2"/>
<evidence type="ECO:0000313" key="1">
    <source>
        <dbReference type="EMBL" id="JAC59942.1"/>
    </source>
</evidence>
<sequence>FFPSLDPKHASASSGVLNNLACSPLSFTSKTCFRACFNYQLLDGNLYIAEYHERKVHSQPLEVTAHARTGCVAFPISSQPWEAGEGT</sequence>
<reference evidence="1" key="1">
    <citation type="submission" date="2014-05" db="EMBL/GenBank/DDBJ databases">
        <title>The transcriptome of the halophilic microalga Tetraselmis sp. GSL018 isolated from the Great Salt Lake, Utah.</title>
        <authorList>
            <person name="Jinkerson R.E."/>
            <person name="D'Adamo S."/>
            <person name="Posewitz M.C."/>
        </authorList>
    </citation>
    <scope>NUCLEOTIDE SEQUENCE</scope>
    <source>
        <strain evidence="1">GSL018</strain>
    </source>
</reference>